<evidence type="ECO:0000256" key="1">
    <source>
        <dbReference type="ARBA" id="ARBA00004120"/>
    </source>
</evidence>
<dbReference type="PANTHER" id="PTHR13236">
    <property type="entry name" value="DYNEIN 2 LIGHT INTERMEDIATE CHAIN, ISOFORM 2"/>
    <property type="match status" value="1"/>
</dbReference>
<dbReference type="InterPro" id="IPR022780">
    <property type="entry name" value="Dynein_light_int_chain"/>
</dbReference>
<dbReference type="GO" id="GO:0005874">
    <property type="term" value="C:microtubule"/>
    <property type="evidence" value="ECO:0007669"/>
    <property type="project" value="UniProtKB-KW"/>
</dbReference>
<dbReference type="OrthoDB" id="10263060at2759"/>
<dbReference type="InterPro" id="IPR040045">
    <property type="entry name" value="DYNC2LI1"/>
</dbReference>
<dbReference type="GO" id="GO:0035735">
    <property type="term" value="P:intraciliary transport involved in cilium assembly"/>
    <property type="evidence" value="ECO:0007669"/>
    <property type="project" value="InterPro"/>
</dbReference>
<evidence type="ECO:0000256" key="5">
    <source>
        <dbReference type="ARBA" id="ARBA00018863"/>
    </source>
</evidence>
<dbReference type="AlphaFoldDB" id="A0A423TLU6"/>
<feature type="region of interest" description="Disordered" evidence="15">
    <location>
        <begin position="1"/>
        <end position="46"/>
    </location>
</feature>
<accession>A0A423TLU6</accession>
<keyword evidence="11" id="KW-0969">Cilium</keyword>
<dbReference type="PRINTS" id="PR00449">
    <property type="entry name" value="RASTRNSFRMNG"/>
</dbReference>
<evidence type="ECO:0000256" key="6">
    <source>
        <dbReference type="ARBA" id="ARBA00022473"/>
    </source>
</evidence>
<keyword evidence="7" id="KW-0963">Cytoplasm</keyword>
<dbReference type="InterPro" id="IPR027417">
    <property type="entry name" value="P-loop_NTPase"/>
</dbReference>
<reference evidence="16 17" key="1">
    <citation type="submission" date="2018-04" db="EMBL/GenBank/DDBJ databases">
        <authorList>
            <person name="Zhang X."/>
            <person name="Yuan J."/>
            <person name="Li F."/>
            <person name="Xiang J."/>
        </authorList>
    </citation>
    <scope>NUCLEOTIDE SEQUENCE [LARGE SCALE GENOMIC DNA]</scope>
    <source>
        <tissue evidence="16">Muscle</tissue>
    </source>
</reference>
<feature type="region of interest" description="Disordered" evidence="15">
    <location>
        <begin position="345"/>
        <end position="400"/>
    </location>
</feature>
<feature type="compositionally biased region" description="Basic and acidic residues" evidence="15">
    <location>
        <begin position="345"/>
        <end position="388"/>
    </location>
</feature>
<dbReference type="GO" id="GO:0035721">
    <property type="term" value="P:intraciliary retrograde transport"/>
    <property type="evidence" value="ECO:0007669"/>
    <property type="project" value="InterPro"/>
</dbReference>
<evidence type="ECO:0000256" key="7">
    <source>
        <dbReference type="ARBA" id="ARBA00022490"/>
    </source>
</evidence>
<evidence type="ECO:0000256" key="8">
    <source>
        <dbReference type="ARBA" id="ARBA00022701"/>
    </source>
</evidence>
<comment type="similarity">
    <text evidence="4">Belongs to the dynein light intermediate chain family.</text>
</comment>
<evidence type="ECO:0000256" key="3">
    <source>
        <dbReference type="ARBA" id="ARBA00004430"/>
    </source>
</evidence>
<evidence type="ECO:0000256" key="2">
    <source>
        <dbReference type="ARBA" id="ARBA00004300"/>
    </source>
</evidence>
<name>A0A423TLU6_PENVA</name>
<keyword evidence="8" id="KW-0493">Microtubule</keyword>
<comment type="subcellular location">
    <subcellularLocation>
        <location evidence="3">Cytoplasm</location>
        <location evidence="3">Cytoskeleton</location>
        <location evidence="3">Cilium axoneme</location>
    </subcellularLocation>
    <subcellularLocation>
        <location evidence="1">Cytoplasm</location>
        <location evidence="1">Cytoskeleton</location>
        <location evidence="1">Cilium basal body</location>
    </subcellularLocation>
    <subcellularLocation>
        <location evidence="2">Cytoplasm</location>
        <location evidence="2">Cytoskeleton</location>
        <location evidence="2">Microtubule organizing center</location>
        <location evidence="2">Centrosome</location>
    </subcellularLocation>
</comment>
<dbReference type="GO" id="GO:0045504">
    <property type="term" value="F:dynein heavy chain binding"/>
    <property type="evidence" value="ECO:0007669"/>
    <property type="project" value="TreeGrafter"/>
</dbReference>
<dbReference type="GO" id="GO:0005813">
    <property type="term" value="C:centrosome"/>
    <property type="evidence" value="ECO:0007669"/>
    <property type="project" value="UniProtKB-SubCell"/>
</dbReference>
<dbReference type="Pfam" id="PF05783">
    <property type="entry name" value="DLIC"/>
    <property type="match status" value="1"/>
</dbReference>
<comment type="caution">
    <text evidence="16">The sequence shown here is derived from an EMBL/GenBank/DDBJ whole genome shotgun (WGS) entry which is preliminary data.</text>
</comment>
<keyword evidence="17" id="KW-1185">Reference proteome</keyword>
<keyword evidence="9" id="KW-0970">Cilium biogenesis/degradation</keyword>
<organism evidence="16 17">
    <name type="scientific">Penaeus vannamei</name>
    <name type="common">Whiteleg shrimp</name>
    <name type="synonym">Litopenaeus vannamei</name>
    <dbReference type="NCBI Taxonomy" id="6689"/>
    <lineage>
        <taxon>Eukaryota</taxon>
        <taxon>Metazoa</taxon>
        <taxon>Ecdysozoa</taxon>
        <taxon>Arthropoda</taxon>
        <taxon>Crustacea</taxon>
        <taxon>Multicrustacea</taxon>
        <taxon>Malacostraca</taxon>
        <taxon>Eumalacostraca</taxon>
        <taxon>Eucarida</taxon>
        <taxon>Decapoda</taxon>
        <taxon>Dendrobranchiata</taxon>
        <taxon>Penaeoidea</taxon>
        <taxon>Penaeidae</taxon>
        <taxon>Penaeus</taxon>
    </lineage>
</organism>
<dbReference type="STRING" id="6689.A0A423TLU6"/>
<dbReference type="SUPFAM" id="SSF52540">
    <property type="entry name" value="P-loop containing nucleoside triphosphate hydrolases"/>
    <property type="match status" value="1"/>
</dbReference>
<dbReference type="GO" id="GO:0036064">
    <property type="term" value="C:ciliary basal body"/>
    <property type="evidence" value="ECO:0007669"/>
    <property type="project" value="TreeGrafter"/>
</dbReference>
<dbReference type="CDD" id="cd00882">
    <property type="entry name" value="Ras_like_GTPase"/>
    <property type="match status" value="1"/>
</dbReference>
<evidence type="ECO:0000256" key="14">
    <source>
        <dbReference type="ARBA" id="ARBA00023273"/>
    </source>
</evidence>
<evidence type="ECO:0000256" key="13">
    <source>
        <dbReference type="ARBA" id="ARBA00023212"/>
    </source>
</evidence>
<keyword evidence="12" id="KW-0505">Motor protein</keyword>
<evidence type="ECO:0000313" key="17">
    <source>
        <dbReference type="Proteomes" id="UP000283509"/>
    </source>
</evidence>
<evidence type="ECO:0000313" key="16">
    <source>
        <dbReference type="EMBL" id="ROT77404.1"/>
    </source>
</evidence>
<proteinExistence type="inferred from homology"/>
<evidence type="ECO:0000256" key="10">
    <source>
        <dbReference type="ARBA" id="ARBA00023017"/>
    </source>
</evidence>
<dbReference type="Gene3D" id="3.40.50.300">
    <property type="entry name" value="P-loop containing nucleotide triphosphate hydrolases"/>
    <property type="match status" value="1"/>
</dbReference>
<evidence type="ECO:0000256" key="4">
    <source>
        <dbReference type="ARBA" id="ARBA00006831"/>
    </source>
</evidence>
<evidence type="ECO:0000256" key="9">
    <source>
        <dbReference type="ARBA" id="ARBA00022794"/>
    </source>
</evidence>
<keyword evidence="10" id="KW-0243">Dynein</keyword>
<evidence type="ECO:0000256" key="12">
    <source>
        <dbReference type="ARBA" id="ARBA00023175"/>
    </source>
</evidence>
<dbReference type="GO" id="GO:0005930">
    <property type="term" value="C:axoneme"/>
    <property type="evidence" value="ECO:0007669"/>
    <property type="project" value="UniProtKB-SubCell"/>
</dbReference>
<protein>
    <recommendedName>
        <fullName evidence="5">Cytoplasmic dynein 2 light intermediate chain 1</fullName>
    </recommendedName>
</protein>
<dbReference type="GO" id="GO:0005868">
    <property type="term" value="C:cytoplasmic dynein complex"/>
    <property type="evidence" value="ECO:0007669"/>
    <property type="project" value="InterPro"/>
</dbReference>
<gene>
    <name evidence="16" type="ORF">C7M84_003929</name>
</gene>
<keyword evidence="14" id="KW-0966">Cell projection</keyword>
<dbReference type="EMBL" id="QCYY01001527">
    <property type="protein sequence ID" value="ROT77404.1"/>
    <property type="molecule type" value="Genomic_DNA"/>
</dbReference>
<dbReference type="Proteomes" id="UP000283509">
    <property type="component" value="Unassembled WGS sequence"/>
</dbReference>
<sequence>MFIGGVETQRAARGPSHARRSTNVFLPSRESYPPLPPLAATNPSSGGLSVWDAAVSEARRRRADPNQSEGEKAPREATLLVVGTRGAGKTTLLQRFLDREEPPRTTLALEYTYGRKSGKTLVKDVGHLWELGGGLLFTSLLATPITPRSLSQLTVVLMLDLSRPETIWADLERLLATLEPLTLSLFSVAPQEEIQKVVAEAPGLKEQLEEAVAKRRVPDHQDQDKMTPFPVPLVIVGGKYDLFQEMEPEGKKVICRALRFAAHTHGASLQFFSARDPGLIKKAKELLSHFAFGTVESKSVAQDYNKPLIIPAGSDNLGAITGTMDDQHAMTLDAWRHTFTARFPQEHEEKSSVLPEDPGRDPNYREPDVDNLRAQKDEDLERVRREVGRSSARWADLDLS</sequence>
<dbReference type="PANTHER" id="PTHR13236:SF0">
    <property type="entry name" value="CYTOPLASMIC DYNEIN 2 LIGHT INTERMEDIATE CHAIN 1"/>
    <property type="match status" value="1"/>
</dbReference>
<keyword evidence="6" id="KW-0217">Developmental protein</keyword>
<evidence type="ECO:0000256" key="15">
    <source>
        <dbReference type="SAM" id="MobiDB-lite"/>
    </source>
</evidence>
<reference evidence="16 17" key="2">
    <citation type="submission" date="2019-01" db="EMBL/GenBank/DDBJ databases">
        <title>The decoding of complex shrimp genome reveals the adaptation for benthos swimmer, frequently molting mechanism and breeding impact on genome.</title>
        <authorList>
            <person name="Sun Y."/>
            <person name="Gao Y."/>
            <person name="Yu Y."/>
        </authorList>
    </citation>
    <scope>NUCLEOTIDE SEQUENCE [LARGE SCALE GENOMIC DNA]</scope>
    <source>
        <tissue evidence="16">Muscle</tissue>
    </source>
</reference>
<evidence type="ECO:0000256" key="11">
    <source>
        <dbReference type="ARBA" id="ARBA00023069"/>
    </source>
</evidence>
<keyword evidence="13" id="KW-0206">Cytoskeleton</keyword>